<evidence type="ECO:0000313" key="1">
    <source>
        <dbReference type="EMBL" id="EIQ29313.1"/>
    </source>
</evidence>
<name>I6DC21_SHIBO</name>
<organism evidence="1 2">
    <name type="scientific">Shigella boydii 4444-74</name>
    <dbReference type="NCBI Taxonomy" id="766140"/>
    <lineage>
        <taxon>Bacteria</taxon>
        <taxon>Pseudomonadati</taxon>
        <taxon>Pseudomonadota</taxon>
        <taxon>Gammaproteobacteria</taxon>
        <taxon>Enterobacterales</taxon>
        <taxon>Enterobacteriaceae</taxon>
        <taxon>Shigella</taxon>
    </lineage>
</organism>
<protein>
    <submittedName>
        <fullName evidence="1">Uncharacterized protein</fullName>
    </submittedName>
</protein>
<dbReference type="EMBL" id="AKNB01000306">
    <property type="protein sequence ID" value="EIQ29313.1"/>
    <property type="molecule type" value="Genomic_DNA"/>
</dbReference>
<accession>I6DC21</accession>
<evidence type="ECO:0000313" key="2">
    <source>
        <dbReference type="Proteomes" id="UP000004199"/>
    </source>
</evidence>
<dbReference type="PATRIC" id="fig|766140.3.peg.5011"/>
<gene>
    <name evidence="1" type="ORF">SB444474_5036</name>
</gene>
<sequence>MFKYAEMLMAEEDNKVCELIFKQQDNLILKINDRFPRIIIKKYRTLQVMTPTY</sequence>
<dbReference type="AlphaFoldDB" id="I6DC21"/>
<proteinExistence type="predicted"/>
<comment type="caution">
    <text evidence="1">The sequence shown here is derived from an EMBL/GenBank/DDBJ whole genome shotgun (WGS) entry which is preliminary data.</text>
</comment>
<dbReference type="Proteomes" id="UP000004199">
    <property type="component" value="Unassembled WGS sequence"/>
</dbReference>
<reference evidence="1 2" key="1">
    <citation type="submission" date="2012-03" db="EMBL/GenBank/DDBJ databases">
        <authorList>
            <person name="Rasko D."/>
            <person name="Redman J."/>
            <person name="Daugherty S.C."/>
            <person name="Tallon L."/>
            <person name="Sadzewicz L."/>
            <person name="Jones K."/>
            <person name="Santana-Cruz I."/>
            <person name="Liu X."/>
        </authorList>
    </citation>
    <scope>NUCLEOTIDE SEQUENCE [LARGE SCALE GENOMIC DNA]</scope>
    <source>
        <strain evidence="1 2">4444-74</strain>
    </source>
</reference>